<dbReference type="CDD" id="cd03789">
    <property type="entry name" value="GT9_LPS_heptosyltransferase"/>
    <property type="match status" value="1"/>
</dbReference>
<dbReference type="GO" id="GO:0008713">
    <property type="term" value="F:ADP-heptose-lipopolysaccharide heptosyltransferase activity"/>
    <property type="evidence" value="ECO:0007669"/>
    <property type="project" value="TreeGrafter"/>
</dbReference>
<keyword evidence="2 3" id="KW-0808">Transferase</keyword>
<proteinExistence type="predicted"/>
<evidence type="ECO:0000313" key="3">
    <source>
        <dbReference type="EMBL" id="TXB64757.1"/>
    </source>
</evidence>
<dbReference type="PANTHER" id="PTHR30160:SF15">
    <property type="entry name" value="GLYCOSYLTRANSFERASE HI_0523-RELATED"/>
    <property type="match status" value="1"/>
</dbReference>
<sequence>MIPKRLIISRTDSIGDVILTLPMAGIIKEKYPNCKIYFLGKTYTKSIIELSQHVDEFLNWDEIQKKENPLAEFEKIEADTIVHVFPNKKVAELAKKAKIKNRIGTLGRIPHVFTCNKKVYFSRKKSNLHEAQLNLKLLSPIGITKAFESDELHKYYGFQVKNKLPEKLKELIDPNRFNLILHPKSQGSAKEWGLKNFQELISILPQNQFKLFISGTETEKELIGNDLDLNHPNVISLLGKLNLEEFISFIGSSDGLIAASTGPLHIASSLGINAIGLYSSRRPIHPGRWKPLGLKAQAIVYSPKCEQCAKGEDCDCITKISPQIIMDLLLKLNPKNK</sequence>
<comment type="caution">
    <text evidence="3">The sequence shown here is derived from an EMBL/GenBank/DDBJ whole genome shotgun (WGS) entry which is preliminary data.</text>
</comment>
<accession>A0A5C6RRH0</accession>
<dbReference type="EMBL" id="VOOS01000004">
    <property type="protein sequence ID" value="TXB64757.1"/>
    <property type="molecule type" value="Genomic_DNA"/>
</dbReference>
<organism evidence="3 4">
    <name type="scientific">Vicingus serpentipes</name>
    <dbReference type="NCBI Taxonomy" id="1926625"/>
    <lineage>
        <taxon>Bacteria</taxon>
        <taxon>Pseudomonadati</taxon>
        <taxon>Bacteroidota</taxon>
        <taxon>Flavobacteriia</taxon>
        <taxon>Flavobacteriales</taxon>
        <taxon>Vicingaceae</taxon>
        <taxon>Vicingus</taxon>
    </lineage>
</organism>
<dbReference type="AlphaFoldDB" id="A0A5C6RRH0"/>
<dbReference type="InterPro" id="IPR051199">
    <property type="entry name" value="LPS_LOS_Heptosyltrfase"/>
</dbReference>
<dbReference type="InterPro" id="IPR002201">
    <property type="entry name" value="Glyco_trans_9"/>
</dbReference>
<dbReference type="Gene3D" id="3.40.50.2000">
    <property type="entry name" value="Glycogen Phosphorylase B"/>
    <property type="match status" value="2"/>
</dbReference>
<name>A0A5C6RRH0_9FLAO</name>
<evidence type="ECO:0000313" key="4">
    <source>
        <dbReference type="Proteomes" id="UP000321721"/>
    </source>
</evidence>
<evidence type="ECO:0000256" key="1">
    <source>
        <dbReference type="ARBA" id="ARBA00022676"/>
    </source>
</evidence>
<dbReference type="PANTHER" id="PTHR30160">
    <property type="entry name" value="TETRAACYLDISACCHARIDE 4'-KINASE-RELATED"/>
    <property type="match status" value="1"/>
</dbReference>
<keyword evidence="1" id="KW-0328">Glycosyltransferase</keyword>
<protein>
    <submittedName>
        <fullName evidence="3">Glycosyltransferase family 9 protein</fullName>
    </submittedName>
</protein>
<gene>
    <name evidence="3" type="ORF">FRY74_09910</name>
</gene>
<dbReference type="GO" id="GO:0005829">
    <property type="term" value="C:cytosol"/>
    <property type="evidence" value="ECO:0007669"/>
    <property type="project" value="TreeGrafter"/>
</dbReference>
<reference evidence="3 4" key="1">
    <citation type="submission" date="2019-08" db="EMBL/GenBank/DDBJ databases">
        <title>Genome of Vicingus serpentipes NCIMB 15042.</title>
        <authorList>
            <person name="Bowman J.P."/>
        </authorList>
    </citation>
    <scope>NUCLEOTIDE SEQUENCE [LARGE SCALE GENOMIC DNA]</scope>
    <source>
        <strain evidence="3 4">NCIMB 15042</strain>
    </source>
</reference>
<evidence type="ECO:0000256" key="2">
    <source>
        <dbReference type="ARBA" id="ARBA00022679"/>
    </source>
</evidence>
<keyword evidence="4" id="KW-1185">Reference proteome</keyword>
<dbReference type="SUPFAM" id="SSF53756">
    <property type="entry name" value="UDP-Glycosyltransferase/glycogen phosphorylase"/>
    <property type="match status" value="1"/>
</dbReference>
<dbReference type="OrthoDB" id="9797795at2"/>
<dbReference type="RefSeq" id="WP_147101027.1">
    <property type="nucleotide sequence ID" value="NZ_VOOS01000004.1"/>
</dbReference>
<dbReference type="GO" id="GO:0009244">
    <property type="term" value="P:lipopolysaccharide core region biosynthetic process"/>
    <property type="evidence" value="ECO:0007669"/>
    <property type="project" value="TreeGrafter"/>
</dbReference>
<dbReference type="Pfam" id="PF01075">
    <property type="entry name" value="Glyco_transf_9"/>
    <property type="match status" value="1"/>
</dbReference>
<dbReference type="Proteomes" id="UP000321721">
    <property type="component" value="Unassembled WGS sequence"/>
</dbReference>